<protein>
    <recommendedName>
        <fullName evidence="4">TRAP transporter TatT component family protein</fullName>
    </recommendedName>
</protein>
<gene>
    <name evidence="2" type="ORF">Tel_07785</name>
</gene>
<dbReference type="InterPro" id="IPR038537">
    <property type="entry name" value="TatT_sf"/>
</dbReference>
<dbReference type="InterPro" id="IPR031823">
    <property type="entry name" value="TatT"/>
</dbReference>
<accession>A0A0S2TD18</accession>
<dbReference type="Gene3D" id="1.25.40.920">
    <property type="entry name" value="TRAP transporter T-component"/>
    <property type="match status" value="1"/>
</dbReference>
<feature type="signal peptide" evidence="1">
    <location>
        <begin position="1"/>
        <end position="21"/>
    </location>
</feature>
<dbReference type="Proteomes" id="UP000055136">
    <property type="component" value="Chromosome"/>
</dbReference>
<dbReference type="Pfam" id="PF16811">
    <property type="entry name" value="TAtT"/>
    <property type="match status" value="1"/>
</dbReference>
<dbReference type="AlphaFoldDB" id="A0A0S2TD18"/>
<name>A0A0S2TD18_9GAMM</name>
<evidence type="ECO:0000313" key="2">
    <source>
        <dbReference type="EMBL" id="ALP53062.1"/>
    </source>
</evidence>
<sequence length="281" mass="31011">MLRKPLLAFLLLSLSACSSMVSERFANNLGDAILTQNDPDIAAASMPTFLVMMDSLVLGAPENATILSASADLNGAYATLFVSDASRARQLTDKSLRQARTALCTVENGICASENADLDTFRQALKQLRRDDIALLYSYGTAWAGWIQTHRNDWNGLAQVPKVEAVMTRVAELNEQYQWGRAHLYLAVINSQIPPALGGKPETGRLHFEKAIAISQGKDLVAKVEYARHYARLMFDQELHDRLLNEVITAQPGVAKLNLSNALAKQAARELLDTSEEYFEE</sequence>
<reference evidence="2" key="1">
    <citation type="submission" date="2015-10" db="EMBL/GenBank/DDBJ databases">
        <title>Description of Candidatus Tenderia electrophaga gen. nov, sp. nov., an Uncultivated Electroautotroph from a Biocathode Enrichment.</title>
        <authorList>
            <person name="Eddie B.J."/>
            <person name="Malanoski A.P."/>
            <person name="Wang Z."/>
            <person name="Hall R.J."/>
            <person name="Oh S.D."/>
            <person name="Heiner C."/>
            <person name="Lin B."/>
            <person name="Strycharz-Glaven S.M."/>
        </authorList>
    </citation>
    <scope>NUCLEOTIDE SEQUENCE [LARGE SCALE GENOMIC DNA]</scope>
    <source>
        <strain evidence="2">NRL1</strain>
    </source>
</reference>
<evidence type="ECO:0000256" key="1">
    <source>
        <dbReference type="SAM" id="SignalP"/>
    </source>
</evidence>
<dbReference type="KEGG" id="tee:Tel_07785"/>
<dbReference type="EMBL" id="CP013099">
    <property type="protein sequence ID" value="ALP53062.1"/>
    <property type="molecule type" value="Genomic_DNA"/>
</dbReference>
<evidence type="ECO:0008006" key="4">
    <source>
        <dbReference type="Google" id="ProtNLM"/>
    </source>
</evidence>
<evidence type="ECO:0000313" key="3">
    <source>
        <dbReference type="Proteomes" id="UP000055136"/>
    </source>
</evidence>
<keyword evidence="3" id="KW-1185">Reference proteome</keyword>
<proteinExistence type="predicted"/>
<keyword evidence="1" id="KW-0732">Signal</keyword>
<organism evidence="2 3">
    <name type="scientific">Candidatus Tenderia electrophaga</name>
    <dbReference type="NCBI Taxonomy" id="1748243"/>
    <lineage>
        <taxon>Bacteria</taxon>
        <taxon>Pseudomonadati</taxon>
        <taxon>Pseudomonadota</taxon>
        <taxon>Gammaproteobacteria</taxon>
        <taxon>Candidatus Tenderiales</taxon>
        <taxon>Candidatus Tenderiaceae</taxon>
        <taxon>Candidatus Tenderia</taxon>
    </lineage>
</organism>
<dbReference type="PROSITE" id="PS51257">
    <property type="entry name" value="PROKAR_LIPOPROTEIN"/>
    <property type="match status" value="1"/>
</dbReference>
<dbReference type="STRING" id="1748243.Tel_07785"/>
<feature type="chain" id="PRO_5006604878" description="TRAP transporter TatT component family protein" evidence="1">
    <location>
        <begin position="22"/>
        <end position="281"/>
    </location>
</feature>